<accession>A0A9X0CXK6</accession>
<feature type="compositionally biased region" description="Polar residues" evidence="1">
    <location>
        <begin position="865"/>
        <end position="879"/>
    </location>
</feature>
<feature type="compositionally biased region" description="Polar residues" evidence="1">
    <location>
        <begin position="463"/>
        <end position="476"/>
    </location>
</feature>
<comment type="caution">
    <text evidence="2">The sequence shown here is derived from an EMBL/GenBank/DDBJ whole genome shotgun (WGS) entry which is preliminary data.</text>
</comment>
<feature type="compositionally biased region" description="Polar residues" evidence="1">
    <location>
        <begin position="1174"/>
        <end position="1190"/>
    </location>
</feature>
<feature type="compositionally biased region" description="Polar residues" evidence="1">
    <location>
        <begin position="753"/>
        <end position="765"/>
    </location>
</feature>
<feature type="compositionally biased region" description="Acidic residues" evidence="1">
    <location>
        <begin position="1076"/>
        <end position="1086"/>
    </location>
</feature>
<proteinExistence type="predicted"/>
<reference evidence="2" key="1">
    <citation type="submission" date="2023-01" db="EMBL/GenBank/DDBJ databases">
        <title>Genome assembly of the deep-sea coral Lophelia pertusa.</title>
        <authorList>
            <person name="Herrera S."/>
            <person name="Cordes E."/>
        </authorList>
    </citation>
    <scope>NUCLEOTIDE SEQUENCE</scope>
    <source>
        <strain evidence="2">USNM1676648</strain>
        <tissue evidence="2">Polyp</tissue>
    </source>
</reference>
<gene>
    <name evidence="2" type="ORF">OS493_017754</name>
</gene>
<feature type="compositionally biased region" description="Basic and acidic residues" evidence="1">
    <location>
        <begin position="1060"/>
        <end position="1074"/>
    </location>
</feature>
<feature type="region of interest" description="Disordered" evidence="1">
    <location>
        <begin position="1060"/>
        <end position="1266"/>
    </location>
</feature>
<feature type="compositionally biased region" description="Low complexity" evidence="1">
    <location>
        <begin position="1627"/>
        <end position="1637"/>
    </location>
</feature>
<feature type="compositionally biased region" description="Polar residues" evidence="1">
    <location>
        <begin position="789"/>
        <end position="822"/>
    </location>
</feature>
<feature type="region of interest" description="Disordered" evidence="1">
    <location>
        <begin position="120"/>
        <end position="155"/>
    </location>
</feature>
<feature type="region of interest" description="Disordered" evidence="1">
    <location>
        <begin position="924"/>
        <end position="985"/>
    </location>
</feature>
<feature type="compositionally biased region" description="Polar residues" evidence="1">
    <location>
        <begin position="727"/>
        <end position="744"/>
    </location>
</feature>
<feature type="compositionally biased region" description="Basic and acidic residues" evidence="1">
    <location>
        <begin position="1208"/>
        <end position="1217"/>
    </location>
</feature>
<feature type="compositionally biased region" description="Polar residues" evidence="1">
    <location>
        <begin position="610"/>
        <end position="623"/>
    </location>
</feature>
<feature type="compositionally biased region" description="Polar residues" evidence="1">
    <location>
        <begin position="695"/>
        <end position="719"/>
    </location>
</feature>
<feature type="compositionally biased region" description="Low complexity" evidence="1">
    <location>
        <begin position="887"/>
        <end position="898"/>
    </location>
</feature>
<feature type="compositionally biased region" description="Polar residues" evidence="1">
    <location>
        <begin position="1650"/>
        <end position="1674"/>
    </location>
</feature>
<feature type="region of interest" description="Disordered" evidence="1">
    <location>
        <begin position="1610"/>
        <end position="1760"/>
    </location>
</feature>
<feature type="compositionally biased region" description="Basic and acidic residues" evidence="1">
    <location>
        <begin position="899"/>
        <end position="910"/>
    </location>
</feature>
<evidence type="ECO:0000313" key="2">
    <source>
        <dbReference type="EMBL" id="KAJ7379245.1"/>
    </source>
</evidence>
<feature type="compositionally biased region" description="Acidic residues" evidence="1">
    <location>
        <begin position="9"/>
        <end position="19"/>
    </location>
</feature>
<sequence length="1760" mass="191244">MTESISSLADEEEYYSADGDDTRKSVGSGTLGTRDQTQVEVLSSFEYLIYDELPRGTVSLPITSERRDHDLPLQNLDQSVYFPPMVRATIEGQLTASPPAKESTSSIDDKSHISLGIGTMESAESPPIPASSRQTSESSLGASEFTASPQESKRPQGFLDLGVMESEIHSTTQQKSESSLSESEVKVFAATKESTDIENYANEIETSDHRTEELLTEIPSTSLPFPTRYPQPKPSRSSSVDSFRSSGSSKEDIDLRRDDDASFLTCAGSSSILQSNRSQGFESKPSIQPGTLLEGTSHQMTKSISSLADEEEYYSADEDDTRRGVGSGTLGTRDQTQVEMLSSFESRTCDERPRGTVSLPIVSESRDHDFPLQNLDQSVSFPTMVRTTIKGPETVRLESFENDDLPYYAGVTQDVTETVSSSAMGEKPETITPENANLTQIEVLPTESLEIEGTAQHRRGAQNLETLPSHLSNIPTVKSRRPHIPQKVKNVFKFGKSGKGEKQISTSKEGDSIDDSDEDTEEHQPSPRRQRFRLLGRRKKQKSKSPLSETEPTASPRTIEATSSIVKSSQVSLDLDIVESEIKSTPTSLKQLSESSLSEREPPASPPIKESTSSIAKSSQDSLDLNIVEPDIKSTPTPSKQRSESSFPDIEPLPTMESTSSITTSSQVSRDLYAVESISETSSTKEIFQQRSHDSLSISKPTIAPPSTESSFGDRSQVSLDVRKMETQLTTPIKKQRSSTSSSDNELEISPPTMESRSSIATSFPVSLDLRVVEPEIVSTTKSPKRASESSLSESEPTASPPTKESTSSIAEGNESEVQSPKQRSESSLSESELEALPTKESRDIEDSPTEKKTSHHESDEVSTETKLSSIALHTSAESTETRPPFSSSDDSCRSSGSSKEDSDLRRDDTSFVSCHGSWSLLQSTQSQGFESKPSTQLGTLAASDRESSSSLEDEEYFLADEESTRKSTASSKPETIVSDTREQTEVEFSASVGSFETDDLLRYERGLPNLNESVSLPVIVEKSETATLGNDGLPLHQEGADNLNQSVSLPTVKKAFKFRKSEKEHKQYSKFEQEASSEDTGDASEEQQPSTLGKRFRFFGRKKKKSPSRGETSRDDSSLFAEVESITLPIPSTLQENAPVTIDQNLDIDQPSSSAGLQSGEITRTDPLAEGSIDTSTDDGNNLDETSGWLSKYGESATEVGNASTSESRETEKFEPEENIDLSRGSIEVTDDAQRPFPETYCENEDSRNIEADLTEQNTGSESVSRQCLGEYDEIIEASSFILSPGQESFTSSPTPSFTQDQEASLSFTLPAFADTPRTQEDGVLRIPSVEEEICSSSFTTSITEGTLPDTSSVTSTEAHDSTSLNVIGELDNVSRATQEKVDISFTTSPAEACLEAESELSQHEDQHSRAITSLSDNTVASVVCSTSTSSSNIQIMHSEDVSEPQDDASISETEGSRVSLDSFVKESQPPSTPDRIPSKSEANLELNEGITHESEARVTSTSHVPSDSAVTSSTVVGSLSFRQSKPFIGFEKELFSQAELTRSSSDVSVRASGSSIEDVRPLRQSKPYVVLSDSSIQVTYSRGEASETCGQSTSSTRAAQSLFPEIDASGSTTQQRDSPLSVQPSVDRATSTSSSSRKRSVESISRSQISDTDLSVSHPPLNTSDAGSSQHISPAWSRRDSGEQLSLDESHENVTDVSSSGLLSPEMTSPRAKRQETSHDDIGMLVSSMDSLHVSGGRPTMGIQAVKPMNKKEKPLSR</sequence>
<feature type="compositionally biased region" description="Basic and acidic residues" evidence="1">
    <location>
        <begin position="838"/>
        <end position="860"/>
    </location>
</feature>
<feature type="compositionally biased region" description="Polar residues" evidence="1">
    <location>
        <begin position="1256"/>
        <end position="1266"/>
    </location>
</feature>
<feature type="compositionally biased region" description="Basic and acidic residues" evidence="1">
    <location>
        <begin position="1679"/>
        <end position="1696"/>
    </location>
</feature>
<feature type="compositionally biased region" description="Polar residues" evidence="1">
    <location>
        <begin position="25"/>
        <end position="35"/>
    </location>
</feature>
<feature type="compositionally biased region" description="Polar residues" evidence="1">
    <location>
        <begin position="133"/>
        <end position="150"/>
    </location>
</feature>
<feature type="compositionally biased region" description="Polar residues" evidence="1">
    <location>
        <begin position="544"/>
        <end position="572"/>
    </location>
</feature>
<dbReference type="Proteomes" id="UP001163046">
    <property type="component" value="Unassembled WGS sequence"/>
</dbReference>
<feature type="compositionally biased region" description="Basic residues" evidence="1">
    <location>
        <begin position="1095"/>
        <end position="1108"/>
    </location>
</feature>
<feature type="compositionally biased region" description="Polar residues" evidence="1">
    <location>
        <begin position="924"/>
        <end position="939"/>
    </location>
</feature>
<feature type="compositionally biased region" description="Basic residues" evidence="1">
    <location>
        <begin position="526"/>
        <end position="543"/>
    </location>
</feature>
<organism evidence="2 3">
    <name type="scientific">Desmophyllum pertusum</name>
    <dbReference type="NCBI Taxonomy" id="174260"/>
    <lineage>
        <taxon>Eukaryota</taxon>
        <taxon>Metazoa</taxon>
        <taxon>Cnidaria</taxon>
        <taxon>Anthozoa</taxon>
        <taxon>Hexacorallia</taxon>
        <taxon>Scleractinia</taxon>
        <taxon>Caryophylliina</taxon>
        <taxon>Caryophylliidae</taxon>
        <taxon>Desmophyllum</taxon>
    </lineage>
</organism>
<feature type="compositionally biased region" description="Low complexity" evidence="1">
    <location>
        <begin position="676"/>
        <end position="687"/>
    </location>
</feature>
<keyword evidence="3" id="KW-1185">Reference proteome</keyword>
<name>A0A9X0CXK6_9CNID</name>
<evidence type="ECO:0000313" key="3">
    <source>
        <dbReference type="Proteomes" id="UP001163046"/>
    </source>
</evidence>
<feature type="region of interest" description="Disordered" evidence="1">
    <location>
        <begin position="1"/>
        <end position="35"/>
    </location>
</feature>
<feature type="compositionally biased region" description="Basic and acidic residues" evidence="1">
    <location>
        <begin position="249"/>
        <end position="258"/>
    </location>
</feature>
<feature type="compositionally biased region" description="Polar residues" evidence="1">
    <location>
        <begin position="274"/>
        <end position="306"/>
    </location>
</feature>
<feature type="compositionally biased region" description="Polar residues" evidence="1">
    <location>
        <begin position="1611"/>
        <end position="1626"/>
    </location>
</feature>
<feature type="compositionally biased region" description="Polar residues" evidence="1">
    <location>
        <begin position="634"/>
        <end position="646"/>
    </location>
</feature>
<feature type="region of interest" description="Disordered" evidence="1">
    <location>
        <begin position="216"/>
        <end position="258"/>
    </location>
</feature>
<feature type="region of interest" description="Disordered" evidence="1">
    <location>
        <begin position="274"/>
        <end position="336"/>
    </location>
</feature>
<feature type="compositionally biased region" description="Polar residues" evidence="1">
    <location>
        <begin position="1151"/>
        <end position="1163"/>
    </location>
</feature>
<feature type="compositionally biased region" description="Polar residues" evidence="1">
    <location>
        <begin position="1131"/>
        <end position="1145"/>
    </location>
</feature>
<protein>
    <submittedName>
        <fullName evidence="2">Uncharacterized protein</fullName>
    </submittedName>
</protein>
<feature type="compositionally biased region" description="Acidic residues" evidence="1">
    <location>
        <begin position="308"/>
        <end position="319"/>
    </location>
</feature>
<dbReference type="EMBL" id="MU826359">
    <property type="protein sequence ID" value="KAJ7379245.1"/>
    <property type="molecule type" value="Genomic_DNA"/>
</dbReference>
<feature type="region of interest" description="Disordered" evidence="1">
    <location>
        <begin position="460"/>
        <end position="910"/>
    </location>
</feature>
<feature type="compositionally biased region" description="Acidic residues" evidence="1">
    <location>
        <begin position="952"/>
        <end position="962"/>
    </location>
</feature>
<evidence type="ECO:0000256" key="1">
    <source>
        <dbReference type="SAM" id="MobiDB-lite"/>
    </source>
</evidence>
<feature type="compositionally biased region" description="Basic and acidic residues" evidence="1">
    <location>
        <begin position="1715"/>
        <end position="1724"/>
    </location>
</feature>
<feature type="compositionally biased region" description="Acidic residues" evidence="1">
    <location>
        <begin position="512"/>
        <end position="521"/>
    </location>
</feature>
<feature type="region of interest" description="Disordered" evidence="1">
    <location>
        <begin position="1431"/>
        <end position="1483"/>
    </location>
</feature>
<feature type="compositionally biased region" description="Low complexity" evidence="1">
    <location>
        <begin position="235"/>
        <end position="248"/>
    </location>
</feature>